<dbReference type="PANTHER" id="PTHR33096">
    <property type="entry name" value="CXC2 DOMAIN-CONTAINING PROTEIN"/>
    <property type="match status" value="1"/>
</dbReference>
<keyword evidence="2" id="KW-1185">Reference proteome</keyword>
<dbReference type="EMBL" id="KN837707">
    <property type="protein sequence ID" value="KIJ23357.1"/>
    <property type="molecule type" value="Genomic_DNA"/>
</dbReference>
<dbReference type="HOGENOM" id="CLU_091791_0_0_1"/>
<protein>
    <submittedName>
        <fullName evidence="1">Uncharacterized protein</fullName>
    </submittedName>
</protein>
<dbReference type="Proteomes" id="UP000054279">
    <property type="component" value="Unassembled WGS sequence"/>
</dbReference>
<dbReference type="AlphaFoldDB" id="A0A0C9U2Q5"/>
<sequence>MSTHDEADAEAAELVETIDPGDVADGASFVTVCIQRWWNAGPEEQKRMWQIFVETGIFVAVCRHGFMLYICDMIQSGELAKYELALTDKLINVYGSNLCIGYDIGCTFSSTVSSSPLLAPKAHATNLRFVVPSFHGHAHNRRCQLDWHPLYITDAGLEDFEACESVFSFSNLVAATVCNATAFHRHQAIEELFKYWDEQKYANLSR</sequence>
<dbReference type="Pfam" id="PF18758">
    <property type="entry name" value="KDZ"/>
    <property type="match status" value="1"/>
</dbReference>
<organism evidence="1 2">
    <name type="scientific">Sphaerobolus stellatus (strain SS14)</name>
    <dbReference type="NCBI Taxonomy" id="990650"/>
    <lineage>
        <taxon>Eukaryota</taxon>
        <taxon>Fungi</taxon>
        <taxon>Dikarya</taxon>
        <taxon>Basidiomycota</taxon>
        <taxon>Agaricomycotina</taxon>
        <taxon>Agaricomycetes</taxon>
        <taxon>Phallomycetidae</taxon>
        <taxon>Geastrales</taxon>
        <taxon>Sphaerobolaceae</taxon>
        <taxon>Sphaerobolus</taxon>
    </lineage>
</organism>
<reference evidence="1 2" key="1">
    <citation type="submission" date="2014-06" db="EMBL/GenBank/DDBJ databases">
        <title>Evolutionary Origins and Diversification of the Mycorrhizal Mutualists.</title>
        <authorList>
            <consortium name="DOE Joint Genome Institute"/>
            <consortium name="Mycorrhizal Genomics Consortium"/>
            <person name="Kohler A."/>
            <person name="Kuo A."/>
            <person name="Nagy L.G."/>
            <person name="Floudas D."/>
            <person name="Copeland A."/>
            <person name="Barry K.W."/>
            <person name="Cichocki N."/>
            <person name="Veneault-Fourrey C."/>
            <person name="LaButti K."/>
            <person name="Lindquist E.A."/>
            <person name="Lipzen A."/>
            <person name="Lundell T."/>
            <person name="Morin E."/>
            <person name="Murat C."/>
            <person name="Riley R."/>
            <person name="Ohm R."/>
            <person name="Sun H."/>
            <person name="Tunlid A."/>
            <person name="Henrissat B."/>
            <person name="Grigoriev I.V."/>
            <person name="Hibbett D.S."/>
            <person name="Martin F."/>
        </authorList>
    </citation>
    <scope>NUCLEOTIDE SEQUENCE [LARGE SCALE GENOMIC DNA]</scope>
    <source>
        <strain evidence="1 2">SS14</strain>
    </source>
</reference>
<gene>
    <name evidence="1" type="ORF">M422DRAFT_196026</name>
</gene>
<proteinExistence type="predicted"/>
<name>A0A0C9U2Q5_SPHS4</name>
<dbReference type="PANTHER" id="PTHR33096:SF1">
    <property type="entry name" value="CXC1-LIKE CYSTEINE CLUSTER ASSOCIATED WITH KDZ TRANSPOSASES DOMAIN-CONTAINING PROTEIN"/>
    <property type="match status" value="1"/>
</dbReference>
<dbReference type="InterPro" id="IPR040521">
    <property type="entry name" value="KDZ"/>
</dbReference>
<evidence type="ECO:0000313" key="1">
    <source>
        <dbReference type="EMBL" id="KIJ23357.1"/>
    </source>
</evidence>
<evidence type="ECO:0000313" key="2">
    <source>
        <dbReference type="Proteomes" id="UP000054279"/>
    </source>
</evidence>
<dbReference type="OrthoDB" id="3251205at2759"/>
<accession>A0A0C9U2Q5</accession>